<reference evidence="3 4" key="1">
    <citation type="submission" date="2019-04" db="EMBL/GenBank/DDBJ databases">
        <title>Streptomyces piniterrae sp. nov., a heliquinomycin-producing actinomycete isolated from rhizosphere soil of Pinus yunnanensis.</title>
        <authorList>
            <person name="Zhuang X."/>
            <person name="Zhao J."/>
        </authorList>
    </citation>
    <scope>NUCLEOTIDE SEQUENCE [LARGE SCALE GENOMIC DNA]</scope>
    <source>
        <strain evidence="4">jys28</strain>
    </source>
</reference>
<feature type="signal peptide" evidence="1">
    <location>
        <begin position="1"/>
        <end position="26"/>
    </location>
</feature>
<feature type="domain" description="DUF642" evidence="2">
    <location>
        <begin position="49"/>
        <end position="205"/>
    </location>
</feature>
<dbReference type="InterPro" id="IPR027576">
    <property type="entry name" value="Choice_anch_C_dom"/>
</dbReference>
<comment type="caution">
    <text evidence="3">The sequence shown here is derived from an EMBL/GenBank/DDBJ whole genome shotgun (WGS) entry which is preliminary data.</text>
</comment>
<protein>
    <submittedName>
        <fullName evidence="3">Choice-of-anchor C family protein</fullName>
    </submittedName>
</protein>
<dbReference type="Pfam" id="PF04862">
    <property type="entry name" value="DUF642"/>
    <property type="match status" value="1"/>
</dbReference>
<feature type="chain" id="PRO_5020481471" evidence="1">
    <location>
        <begin position="27"/>
        <end position="214"/>
    </location>
</feature>
<dbReference type="Gene3D" id="2.60.120.260">
    <property type="entry name" value="Galactose-binding domain-like"/>
    <property type="match status" value="1"/>
</dbReference>
<dbReference type="AlphaFoldDB" id="A0A4U0NR32"/>
<dbReference type="InterPro" id="IPR006946">
    <property type="entry name" value="DGR2-like_dom"/>
</dbReference>
<dbReference type="Proteomes" id="UP000308697">
    <property type="component" value="Unassembled WGS sequence"/>
</dbReference>
<dbReference type="OrthoDB" id="3872034at2"/>
<evidence type="ECO:0000313" key="4">
    <source>
        <dbReference type="Proteomes" id="UP000308697"/>
    </source>
</evidence>
<name>A0A4U0NR32_9ACTN</name>
<gene>
    <name evidence="3" type="ORF">FCH28_05895</name>
</gene>
<dbReference type="RefSeq" id="WP_136738626.1">
    <property type="nucleotide sequence ID" value="NZ_SUMB01000002.1"/>
</dbReference>
<dbReference type="EMBL" id="SUMB01000002">
    <property type="protein sequence ID" value="TJZ57006.1"/>
    <property type="molecule type" value="Genomic_DNA"/>
</dbReference>
<keyword evidence="1" id="KW-0732">Signal</keyword>
<sequence length="214" mass="22100">MLVSRTSLTALTTAAILLAGAGTALASPADGSGRTSHPAASSTAAVSRFDDGSFETPKVNTNTFDEFAAGQSFGPWKVASGTVDLIGAGYWQAAEGDQSLDLNGMDAGAASQTFSTKPGARYTVTYSLAGNPELDQVPPVKTGKVLIDGQNVQDFSFDVTGKTKTNMGYVRRQVTFVATGPATTLTFASTTLHSATGPVVDDVTVERCKPDCCD</sequence>
<evidence type="ECO:0000259" key="2">
    <source>
        <dbReference type="Pfam" id="PF04862"/>
    </source>
</evidence>
<proteinExistence type="predicted"/>
<keyword evidence="4" id="KW-1185">Reference proteome</keyword>
<dbReference type="NCBIfam" id="TIGR04362">
    <property type="entry name" value="choice_anch_C"/>
    <property type="match status" value="1"/>
</dbReference>
<accession>A0A4U0NR32</accession>
<organism evidence="3 4">
    <name type="scientific">Streptomyces piniterrae</name>
    <dbReference type="NCBI Taxonomy" id="2571125"/>
    <lineage>
        <taxon>Bacteria</taxon>
        <taxon>Bacillati</taxon>
        <taxon>Actinomycetota</taxon>
        <taxon>Actinomycetes</taxon>
        <taxon>Kitasatosporales</taxon>
        <taxon>Streptomycetaceae</taxon>
        <taxon>Streptomyces</taxon>
    </lineage>
</organism>
<evidence type="ECO:0000313" key="3">
    <source>
        <dbReference type="EMBL" id="TJZ57006.1"/>
    </source>
</evidence>
<evidence type="ECO:0000256" key="1">
    <source>
        <dbReference type="SAM" id="SignalP"/>
    </source>
</evidence>